<organism evidence="1 2">
    <name type="scientific">Thalictrum thalictroides</name>
    <name type="common">Rue-anemone</name>
    <name type="synonym">Anemone thalictroides</name>
    <dbReference type="NCBI Taxonomy" id="46969"/>
    <lineage>
        <taxon>Eukaryota</taxon>
        <taxon>Viridiplantae</taxon>
        <taxon>Streptophyta</taxon>
        <taxon>Embryophyta</taxon>
        <taxon>Tracheophyta</taxon>
        <taxon>Spermatophyta</taxon>
        <taxon>Magnoliopsida</taxon>
        <taxon>Ranunculales</taxon>
        <taxon>Ranunculaceae</taxon>
        <taxon>Thalictroideae</taxon>
        <taxon>Thalictrum</taxon>
    </lineage>
</organism>
<sequence>MGDSKENNFHLSYAVFVIHEIWKARNKIKMEHEFFDADRVLHNVLDNSKCYSNAWSKYLYSGHSSHIDDSVIMHINHEHEPDNIVYLYVDVAFDRSNGKVVARVVARGKDGNLKATCYRRFKAQGALEAELVNTEVVALLAIRKGFGRSSTSYKNSTVRRFNRCCFLMAQSTDSLKC</sequence>
<protein>
    <submittedName>
        <fullName evidence="1">Uncharacterized protein</fullName>
    </submittedName>
</protein>
<name>A0A7J6WXD2_THATH</name>
<proteinExistence type="predicted"/>
<dbReference type="AlphaFoldDB" id="A0A7J6WXD2"/>
<evidence type="ECO:0000313" key="2">
    <source>
        <dbReference type="Proteomes" id="UP000554482"/>
    </source>
</evidence>
<dbReference type="OrthoDB" id="1747175at2759"/>
<gene>
    <name evidence="1" type="ORF">FRX31_009156</name>
</gene>
<reference evidence="1 2" key="1">
    <citation type="submission" date="2020-06" db="EMBL/GenBank/DDBJ databases">
        <title>Transcriptomic and genomic resources for Thalictrum thalictroides and T. hernandezii: Facilitating candidate gene discovery in an emerging model plant lineage.</title>
        <authorList>
            <person name="Arias T."/>
            <person name="Riano-Pachon D.M."/>
            <person name="Di Stilio V.S."/>
        </authorList>
    </citation>
    <scope>NUCLEOTIDE SEQUENCE [LARGE SCALE GENOMIC DNA]</scope>
    <source>
        <strain evidence="2">cv. WT478/WT964</strain>
        <tissue evidence="1">Leaves</tissue>
    </source>
</reference>
<keyword evidence="2" id="KW-1185">Reference proteome</keyword>
<evidence type="ECO:0000313" key="1">
    <source>
        <dbReference type="EMBL" id="KAF5201258.1"/>
    </source>
</evidence>
<dbReference type="EMBL" id="JABWDY010009688">
    <property type="protein sequence ID" value="KAF5201258.1"/>
    <property type="molecule type" value="Genomic_DNA"/>
</dbReference>
<comment type="caution">
    <text evidence="1">The sequence shown here is derived from an EMBL/GenBank/DDBJ whole genome shotgun (WGS) entry which is preliminary data.</text>
</comment>
<dbReference type="Proteomes" id="UP000554482">
    <property type="component" value="Unassembled WGS sequence"/>
</dbReference>
<accession>A0A7J6WXD2</accession>